<dbReference type="InterPro" id="IPR006076">
    <property type="entry name" value="FAD-dep_OxRdtase"/>
</dbReference>
<dbReference type="Gene3D" id="3.50.50.60">
    <property type="entry name" value="FAD/NAD(P)-binding domain"/>
    <property type="match status" value="1"/>
</dbReference>
<name>A0ABV8RVV4_9BURK</name>
<organism evidence="3 4">
    <name type="scientific">Castellaniella hirudinis</name>
    <dbReference type="NCBI Taxonomy" id="1144617"/>
    <lineage>
        <taxon>Bacteria</taxon>
        <taxon>Pseudomonadati</taxon>
        <taxon>Pseudomonadota</taxon>
        <taxon>Betaproteobacteria</taxon>
        <taxon>Burkholderiales</taxon>
        <taxon>Alcaligenaceae</taxon>
        <taxon>Castellaniella</taxon>
    </lineage>
</organism>
<dbReference type="Proteomes" id="UP001595756">
    <property type="component" value="Unassembled WGS sequence"/>
</dbReference>
<dbReference type="InterPro" id="IPR036188">
    <property type="entry name" value="FAD/NAD-bd_sf"/>
</dbReference>
<sequence length="469" mass="51309">MDDYRGVSFWFDMLGQDVRARPSLPGPIEVDVAILGAGYTGLWTAYYLKTLAPSLSVAVLEAETAGFGASGRNGGWLKGSMAGEDMYLSSQPAERRETGYRLLHGIVDQVRAVLEREHIECGFKQGGVLFAAARYPEQLPLVRAHLDRLRRAGHAEDDYRWLDAGELNQQVRMHRPYGAIFSPHCAVVSPGELVRGLAQAVERRGVSIYERTRVDAIQGKTVLTARGAVRAQWIVPALEGYGGSIHGLAGTVLPVQSQIIATEPLSEAQWDEVGLASRPAFSDGGRLITYGQRSADGRLIFGARGGYRFGARPRDDFSLEGPESALRKRLMVELFPALSGVRVTHGWGGTMGMARRFAPHAVCDRRSGIATAGGYGGGGVGASNLFGRTLADLILERETELTRMPWVFSDVSPRRALRRWEPEPFPWLAYRAVQAAYVWEESLCRSVDASPWLKVVAGRISAALSRLLT</sequence>
<comment type="caution">
    <text evidence="3">The sequence shown here is derived from an EMBL/GenBank/DDBJ whole genome shotgun (WGS) entry which is preliminary data.</text>
</comment>
<keyword evidence="4" id="KW-1185">Reference proteome</keyword>
<protein>
    <submittedName>
        <fullName evidence="3">NAD(P)/FAD-dependent oxidoreductase</fullName>
        <ecNumber evidence="3">1.-.-.-</ecNumber>
    </submittedName>
</protein>
<evidence type="ECO:0000313" key="3">
    <source>
        <dbReference type="EMBL" id="MFC4297525.1"/>
    </source>
</evidence>
<dbReference type="RefSeq" id="WP_376812084.1">
    <property type="nucleotide sequence ID" value="NZ_JBHSDY010000003.1"/>
</dbReference>
<proteinExistence type="predicted"/>
<evidence type="ECO:0000313" key="4">
    <source>
        <dbReference type="Proteomes" id="UP001595756"/>
    </source>
</evidence>
<dbReference type="Gene3D" id="3.30.9.10">
    <property type="entry name" value="D-Amino Acid Oxidase, subunit A, domain 2"/>
    <property type="match status" value="1"/>
</dbReference>
<gene>
    <name evidence="3" type="ORF">ACFO0J_05660</name>
</gene>
<dbReference type="Pfam" id="PF01266">
    <property type="entry name" value="DAO"/>
    <property type="match status" value="1"/>
</dbReference>
<accession>A0ABV8RVV4</accession>
<dbReference type="SUPFAM" id="SSF51905">
    <property type="entry name" value="FAD/NAD(P)-binding domain"/>
    <property type="match status" value="1"/>
</dbReference>
<feature type="domain" description="FAD dependent oxidoreductase" evidence="2">
    <location>
        <begin position="31"/>
        <end position="393"/>
    </location>
</feature>
<evidence type="ECO:0000259" key="2">
    <source>
        <dbReference type="Pfam" id="PF01266"/>
    </source>
</evidence>
<dbReference type="PANTHER" id="PTHR13847:SF285">
    <property type="entry name" value="FAD DEPENDENT OXIDOREDUCTASE DOMAIN-CONTAINING PROTEIN"/>
    <property type="match status" value="1"/>
</dbReference>
<keyword evidence="1 3" id="KW-0560">Oxidoreductase</keyword>
<dbReference type="EMBL" id="JBHSDY010000003">
    <property type="protein sequence ID" value="MFC4297525.1"/>
    <property type="molecule type" value="Genomic_DNA"/>
</dbReference>
<reference evidence="4" key="1">
    <citation type="journal article" date="2019" name="Int. J. Syst. Evol. Microbiol.">
        <title>The Global Catalogue of Microorganisms (GCM) 10K type strain sequencing project: providing services to taxonomists for standard genome sequencing and annotation.</title>
        <authorList>
            <consortium name="The Broad Institute Genomics Platform"/>
            <consortium name="The Broad Institute Genome Sequencing Center for Infectious Disease"/>
            <person name="Wu L."/>
            <person name="Ma J."/>
        </authorList>
    </citation>
    <scope>NUCLEOTIDE SEQUENCE [LARGE SCALE GENOMIC DNA]</scope>
    <source>
        <strain evidence="4">CGMCC 1.19029</strain>
    </source>
</reference>
<dbReference type="GO" id="GO:0016491">
    <property type="term" value="F:oxidoreductase activity"/>
    <property type="evidence" value="ECO:0007669"/>
    <property type="project" value="UniProtKB-KW"/>
</dbReference>
<dbReference type="PANTHER" id="PTHR13847">
    <property type="entry name" value="SARCOSINE DEHYDROGENASE-RELATED"/>
    <property type="match status" value="1"/>
</dbReference>
<evidence type="ECO:0000256" key="1">
    <source>
        <dbReference type="ARBA" id="ARBA00023002"/>
    </source>
</evidence>
<dbReference type="EC" id="1.-.-.-" evidence="3"/>